<evidence type="ECO:0000256" key="1">
    <source>
        <dbReference type="ARBA" id="ARBA00006479"/>
    </source>
</evidence>
<keyword evidence="3" id="KW-1185">Reference proteome</keyword>
<dbReference type="Gene3D" id="1.10.10.10">
    <property type="entry name" value="Winged helix-like DNA-binding domain superfamily/Winged helix DNA-binding domain"/>
    <property type="match status" value="1"/>
</dbReference>
<comment type="similarity">
    <text evidence="1">Belongs to the ROK (NagC/XylR) family.</text>
</comment>
<evidence type="ECO:0000313" key="2">
    <source>
        <dbReference type="EMBL" id="MBP2377463.1"/>
    </source>
</evidence>
<organism evidence="2 3">
    <name type="scientific">Microbacterium phyllosphaerae</name>
    <dbReference type="NCBI Taxonomy" id="124798"/>
    <lineage>
        <taxon>Bacteria</taxon>
        <taxon>Bacillati</taxon>
        <taxon>Actinomycetota</taxon>
        <taxon>Actinomycetes</taxon>
        <taxon>Micrococcales</taxon>
        <taxon>Microbacteriaceae</taxon>
        <taxon>Microbacterium</taxon>
    </lineage>
</organism>
<dbReference type="Proteomes" id="UP000703720">
    <property type="component" value="Unassembled WGS sequence"/>
</dbReference>
<dbReference type="SUPFAM" id="SSF46785">
    <property type="entry name" value="Winged helix' DNA-binding domain"/>
    <property type="match status" value="1"/>
</dbReference>
<dbReference type="GO" id="GO:0016301">
    <property type="term" value="F:kinase activity"/>
    <property type="evidence" value="ECO:0007669"/>
    <property type="project" value="UniProtKB-KW"/>
</dbReference>
<protein>
    <submittedName>
        <fullName evidence="2">NBD/HSP70 family sugar kinase</fullName>
    </submittedName>
</protein>
<keyword evidence="2" id="KW-0808">Transferase</keyword>
<keyword evidence="2" id="KW-0418">Kinase</keyword>
<dbReference type="PANTHER" id="PTHR18964:SF149">
    <property type="entry name" value="BIFUNCTIONAL UDP-N-ACETYLGLUCOSAMINE 2-EPIMERASE_N-ACETYLMANNOSAMINE KINASE"/>
    <property type="match status" value="1"/>
</dbReference>
<evidence type="ECO:0000313" key="3">
    <source>
        <dbReference type="Proteomes" id="UP000703720"/>
    </source>
</evidence>
<dbReference type="InterPro" id="IPR036388">
    <property type="entry name" value="WH-like_DNA-bd_sf"/>
</dbReference>
<dbReference type="Pfam" id="PF00480">
    <property type="entry name" value="ROK"/>
    <property type="match status" value="1"/>
</dbReference>
<accession>A0ABS4WMU8</accession>
<sequence length="371" mass="39011">MADLRITTKALPEHNRVRNRAMLLQTLFHEGPRSRADIARGSGLNKVTVSTIVGELIDQGILVEAGHAAEGRVGKPATLVALDDDSRSIISLDLSDAQSFRGAVMNLRGEVSHERRVDALTERGDDAIARVIAMIEELLAEASAPVLGIGVGSPGVVDRDGVVRFAPHLGWFGADLRGSLKERFGLPVHIVNDANGMALAVHTFRENDDGRSILILTIQRGAGAGLIIGETLIDGVDFMAGEIGHVVVDPTRDTTCLCGRPGCLDAIVAVPALRARLDAGENRDEVMDDAADALAAAVAPIISMLGATRIVLVGPEDILDETFAQRTQRCLTDRTLPSTTSTIGVEIGSDGGLLALQGPLVAVLSAELGIS</sequence>
<gene>
    <name evidence="2" type="ORF">JOF42_000958</name>
</gene>
<comment type="caution">
    <text evidence="2">The sequence shown here is derived from an EMBL/GenBank/DDBJ whole genome shotgun (WGS) entry which is preliminary data.</text>
</comment>
<dbReference type="InterPro" id="IPR000600">
    <property type="entry name" value="ROK"/>
</dbReference>
<dbReference type="InterPro" id="IPR043129">
    <property type="entry name" value="ATPase_NBD"/>
</dbReference>
<name>A0ABS4WMU8_9MICO</name>
<dbReference type="Gene3D" id="3.30.420.40">
    <property type="match status" value="2"/>
</dbReference>
<dbReference type="SUPFAM" id="SSF53067">
    <property type="entry name" value="Actin-like ATPase domain"/>
    <property type="match status" value="1"/>
</dbReference>
<proteinExistence type="inferred from homology"/>
<dbReference type="RefSeq" id="WP_210096810.1">
    <property type="nucleotide sequence ID" value="NZ_BAAAIO010000001.1"/>
</dbReference>
<dbReference type="InterPro" id="IPR036390">
    <property type="entry name" value="WH_DNA-bd_sf"/>
</dbReference>
<dbReference type="EMBL" id="JAGIOA010000001">
    <property type="protein sequence ID" value="MBP2377463.1"/>
    <property type="molecule type" value="Genomic_DNA"/>
</dbReference>
<reference evidence="2 3" key="1">
    <citation type="submission" date="2021-03" db="EMBL/GenBank/DDBJ databases">
        <title>Sequencing the genomes of 1000 actinobacteria strains.</title>
        <authorList>
            <person name="Klenk H.-P."/>
        </authorList>
    </citation>
    <scope>NUCLEOTIDE SEQUENCE [LARGE SCALE GENOMIC DNA]</scope>
    <source>
        <strain evidence="2 3">DSM 13468</strain>
    </source>
</reference>
<dbReference type="PANTHER" id="PTHR18964">
    <property type="entry name" value="ROK (REPRESSOR, ORF, KINASE) FAMILY"/>
    <property type="match status" value="1"/>
</dbReference>